<dbReference type="KEGG" id="pmet:G4Y79_12665"/>
<dbReference type="GO" id="GO:0019305">
    <property type="term" value="P:dTDP-rhamnose biosynthetic process"/>
    <property type="evidence" value="ECO:0007669"/>
    <property type="project" value="UniProtKB-UniRule"/>
</dbReference>
<evidence type="ECO:0000256" key="2">
    <source>
        <dbReference type="PIRSR" id="PIRSR600888-3"/>
    </source>
</evidence>
<dbReference type="InterPro" id="IPR000888">
    <property type="entry name" value="RmlC-like"/>
</dbReference>
<dbReference type="AlphaFoldDB" id="A0A7S8IBL4"/>
<dbReference type="GO" id="GO:0000271">
    <property type="term" value="P:polysaccharide biosynthetic process"/>
    <property type="evidence" value="ECO:0007669"/>
    <property type="project" value="TreeGrafter"/>
</dbReference>
<proteinExistence type="inferred from homology"/>
<dbReference type="EMBL" id="CP062983">
    <property type="protein sequence ID" value="QPC80565.1"/>
    <property type="molecule type" value="Genomic_DNA"/>
</dbReference>
<organism evidence="4 5">
    <name type="scientific">Phototrophicus methaneseepsis</name>
    <dbReference type="NCBI Taxonomy" id="2710758"/>
    <lineage>
        <taxon>Bacteria</taxon>
        <taxon>Bacillati</taxon>
        <taxon>Chloroflexota</taxon>
        <taxon>Candidatus Thermofontia</taxon>
        <taxon>Phototrophicales</taxon>
        <taxon>Phototrophicaceae</taxon>
        <taxon>Phototrophicus</taxon>
    </lineage>
</organism>
<accession>A0A7S8IBL4</accession>
<dbReference type="NCBIfam" id="TIGR01221">
    <property type="entry name" value="rmlC"/>
    <property type="match status" value="1"/>
</dbReference>
<gene>
    <name evidence="4" type="primary">rfbC</name>
    <name evidence="4" type="ORF">G4Y79_12665</name>
</gene>
<feature type="site" description="Participates in a stacking interaction with the thymidine ring of dTDP-4-oxo-6-deoxyglucose" evidence="2">
    <location>
        <position position="139"/>
    </location>
</feature>
<dbReference type="Proteomes" id="UP000594468">
    <property type="component" value="Chromosome"/>
</dbReference>
<dbReference type="InterPro" id="IPR014710">
    <property type="entry name" value="RmlC-like_jellyroll"/>
</dbReference>
<dbReference type="GO" id="GO:0008830">
    <property type="term" value="F:dTDP-4-dehydrorhamnose 3,5-epimerase activity"/>
    <property type="evidence" value="ECO:0007669"/>
    <property type="project" value="UniProtKB-UniRule"/>
</dbReference>
<comment type="catalytic activity">
    <reaction evidence="3">
        <text>dTDP-4-dehydro-6-deoxy-alpha-D-glucose = dTDP-4-dehydro-beta-L-rhamnose</text>
        <dbReference type="Rhea" id="RHEA:16969"/>
        <dbReference type="ChEBI" id="CHEBI:57649"/>
        <dbReference type="ChEBI" id="CHEBI:62830"/>
        <dbReference type="EC" id="5.1.3.13"/>
    </reaction>
</comment>
<feature type="active site" description="Proton acceptor" evidence="1">
    <location>
        <position position="63"/>
    </location>
</feature>
<dbReference type="SUPFAM" id="SSF51182">
    <property type="entry name" value="RmlC-like cupins"/>
    <property type="match status" value="1"/>
</dbReference>
<evidence type="ECO:0000313" key="5">
    <source>
        <dbReference type="Proteomes" id="UP000594468"/>
    </source>
</evidence>
<dbReference type="RefSeq" id="WP_195168640.1">
    <property type="nucleotide sequence ID" value="NZ_CP062983.1"/>
</dbReference>
<comment type="similarity">
    <text evidence="3">Belongs to the dTDP-4-dehydrorhamnose 3,5-epimerase family.</text>
</comment>
<comment type="pathway">
    <text evidence="3">Carbohydrate biosynthesis; dTDP-L-rhamnose biosynthesis.</text>
</comment>
<dbReference type="UniPathway" id="UPA00124"/>
<feature type="active site" description="Proton donor" evidence="1">
    <location>
        <position position="133"/>
    </location>
</feature>
<comment type="subunit">
    <text evidence="3">Homodimer.</text>
</comment>
<dbReference type="EC" id="5.1.3.13" evidence="3"/>
<dbReference type="PANTHER" id="PTHR21047:SF2">
    <property type="entry name" value="THYMIDINE DIPHOSPHO-4-KETO-RHAMNOSE 3,5-EPIMERASE"/>
    <property type="match status" value="1"/>
</dbReference>
<comment type="function">
    <text evidence="3">Catalyzes the epimerization of the C3' and C5'positions of dTDP-6-deoxy-D-xylo-4-hexulose, forming dTDP-6-deoxy-L-lyxo-4-hexulose.</text>
</comment>
<dbReference type="Pfam" id="PF00908">
    <property type="entry name" value="dTDP_sugar_isom"/>
    <property type="match status" value="1"/>
</dbReference>
<keyword evidence="3 4" id="KW-0413">Isomerase</keyword>
<keyword evidence="5" id="KW-1185">Reference proteome</keyword>
<evidence type="ECO:0000313" key="4">
    <source>
        <dbReference type="EMBL" id="QPC80565.1"/>
    </source>
</evidence>
<evidence type="ECO:0000256" key="1">
    <source>
        <dbReference type="PIRSR" id="PIRSR600888-1"/>
    </source>
</evidence>
<protein>
    <recommendedName>
        <fullName evidence="3">dTDP-4-dehydrorhamnose 3,5-epimerase</fullName>
        <ecNumber evidence="3">5.1.3.13</ecNumber>
    </recommendedName>
    <alternativeName>
        <fullName evidence="3">Thymidine diphospho-4-keto-rhamnose 3,5-epimerase</fullName>
    </alternativeName>
</protein>
<dbReference type="GO" id="GO:0005829">
    <property type="term" value="C:cytosol"/>
    <property type="evidence" value="ECO:0007669"/>
    <property type="project" value="TreeGrafter"/>
</dbReference>
<name>A0A7S8IBL4_9CHLR</name>
<dbReference type="Gene3D" id="2.60.120.10">
    <property type="entry name" value="Jelly Rolls"/>
    <property type="match status" value="1"/>
</dbReference>
<dbReference type="CDD" id="cd00438">
    <property type="entry name" value="cupin_RmlC"/>
    <property type="match status" value="1"/>
</dbReference>
<dbReference type="InterPro" id="IPR011051">
    <property type="entry name" value="RmlC_Cupin_sf"/>
</dbReference>
<dbReference type="PANTHER" id="PTHR21047">
    <property type="entry name" value="DTDP-6-DEOXY-D-GLUCOSE-3,5 EPIMERASE"/>
    <property type="match status" value="1"/>
</dbReference>
<reference evidence="4 5" key="1">
    <citation type="submission" date="2020-02" db="EMBL/GenBank/DDBJ databases">
        <authorList>
            <person name="Zheng R.K."/>
            <person name="Sun C.M."/>
        </authorList>
    </citation>
    <scope>NUCLEOTIDE SEQUENCE [LARGE SCALE GENOMIC DNA]</scope>
    <source>
        <strain evidence="5">rifampicinis</strain>
    </source>
</reference>
<sequence length="188" mass="21081">MPKFEQLSLPGAYVITLEPIGDKRGYFVETYRADAYASHGLVTNWLQENQSLSSRKYTLRGMHLQMPPHAQTKLFRVLQGAALDVIVDLRVGSPTYGQSAAVELTEDNNRLIYIPRGFAHGFCTVTEDVIVSYKVDAYYAPQSEAGLLWNDPALNIDWPCDKPILSEKDGKLPRLAEFESPFEMPAQA</sequence>
<evidence type="ECO:0000256" key="3">
    <source>
        <dbReference type="RuleBase" id="RU364069"/>
    </source>
</evidence>